<accession>A0A2K3JWP8</accession>
<feature type="non-terminal residue" evidence="3">
    <location>
        <position position="1"/>
    </location>
</feature>
<evidence type="ECO:0000313" key="3">
    <source>
        <dbReference type="EMBL" id="PNX58467.1"/>
    </source>
</evidence>
<organism evidence="3 4">
    <name type="scientific">Trifolium pratense</name>
    <name type="common">Red clover</name>
    <dbReference type="NCBI Taxonomy" id="57577"/>
    <lineage>
        <taxon>Eukaryota</taxon>
        <taxon>Viridiplantae</taxon>
        <taxon>Streptophyta</taxon>
        <taxon>Embryophyta</taxon>
        <taxon>Tracheophyta</taxon>
        <taxon>Spermatophyta</taxon>
        <taxon>Magnoliopsida</taxon>
        <taxon>eudicotyledons</taxon>
        <taxon>Gunneridae</taxon>
        <taxon>Pentapetalae</taxon>
        <taxon>rosids</taxon>
        <taxon>fabids</taxon>
        <taxon>Fabales</taxon>
        <taxon>Fabaceae</taxon>
        <taxon>Papilionoideae</taxon>
        <taxon>50 kb inversion clade</taxon>
        <taxon>NPAAA clade</taxon>
        <taxon>Hologalegina</taxon>
        <taxon>IRL clade</taxon>
        <taxon>Trifolieae</taxon>
        <taxon>Trifolium</taxon>
    </lineage>
</organism>
<dbReference type="InterPro" id="IPR016197">
    <property type="entry name" value="Chromo-like_dom_sf"/>
</dbReference>
<dbReference type="InterPro" id="IPR056924">
    <property type="entry name" value="SH3_Tf2-1"/>
</dbReference>
<gene>
    <name evidence="3" type="ORF">L195_g059206</name>
</gene>
<dbReference type="PANTHER" id="PTHR46148">
    <property type="entry name" value="CHROMO DOMAIN-CONTAINING PROTEIN"/>
    <property type="match status" value="1"/>
</dbReference>
<proteinExistence type="predicted"/>
<dbReference type="Proteomes" id="UP000236291">
    <property type="component" value="Unassembled WGS sequence"/>
</dbReference>
<dbReference type="PANTHER" id="PTHR46148:SF52">
    <property type="entry name" value="OS04G0603800 PROTEIN"/>
    <property type="match status" value="1"/>
</dbReference>
<protein>
    <recommendedName>
        <fullName evidence="2">Tf2-1-like SH3-like domain-containing protein</fullName>
    </recommendedName>
</protein>
<feature type="coiled-coil region" evidence="1">
    <location>
        <begin position="33"/>
        <end position="68"/>
    </location>
</feature>
<dbReference type="SUPFAM" id="SSF54160">
    <property type="entry name" value="Chromo domain-like"/>
    <property type="match status" value="1"/>
</dbReference>
<dbReference type="EMBL" id="ASHM01127841">
    <property type="protein sequence ID" value="PNX58467.1"/>
    <property type="molecule type" value="Genomic_DNA"/>
</dbReference>
<feature type="non-terminal residue" evidence="3">
    <location>
        <position position="184"/>
    </location>
</feature>
<dbReference type="ExpressionAtlas" id="A0A2K3JWP8">
    <property type="expression patterns" value="baseline"/>
</dbReference>
<sequence length="184" mass="21258">HASIKSTPFEALYGRHPPILVRGDVHLSAVEEVNKLTAERNEMIREMKDQLLKAQDQMREQANKHRREVNYQVGDMVYLKIQPYKLQKLAKRFNQKLSPRYYGPYEILERVGAVAYKLKLPADSRVHPVFHASLLKKAVSANVETQPLPTCMNENWQLEPGPEEARDSRVNDKGELEVLVKWEG</sequence>
<evidence type="ECO:0000259" key="2">
    <source>
        <dbReference type="Pfam" id="PF24626"/>
    </source>
</evidence>
<evidence type="ECO:0000256" key="1">
    <source>
        <dbReference type="SAM" id="Coils"/>
    </source>
</evidence>
<feature type="domain" description="Tf2-1-like SH3-like" evidence="2">
    <location>
        <begin position="74"/>
        <end position="138"/>
    </location>
</feature>
<keyword evidence="1" id="KW-0175">Coiled coil</keyword>
<reference evidence="3 4" key="1">
    <citation type="journal article" date="2014" name="Am. J. Bot.">
        <title>Genome assembly and annotation for red clover (Trifolium pratense; Fabaceae).</title>
        <authorList>
            <person name="Istvanek J."/>
            <person name="Jaros M."/>
            <person name="Krenek A."/>
            <person name="Repkova J."/>
        </authorList>
    </citation>
    <scope>NUCLEOTIDE SEQUENCE [LARGE SCALE GENOMIC DNA]</scope>
    <source>
        <strain evidence="4">cv. Tatra</strain>
        <tissue evidence="3">Young leaves</tissue>
    </source>
</reference>
<dbReference type="STRING" id="57577.A0A2K3JWP8"/>
<reference evidence="3 4" key="2">
    <citation type="journal article" date="2017" name="Front. Plant Sci.">
        <title>Gene Classification and Mining of Molecular Markers Useful in Red Clover (Trifolium pratense) Breeding.</title>
        <authorList>
            <person name="Istvanek J."/>
            <person name="Dluhosova J."/>
            <person name="Dluhos P."/>
            <person name="Patkova L."/>
            <person name="Nedelnik J."/>
            <person name="Repkova J."/>
        </authorList>
    </citation>
    <scope>NUCLEOTIDE SEQUENCE [LARGE SCALE GENOMIC DNA]</scope>
    <source>
        <strain evidence="4">cv. Tatra</strain>
        <tissue evidence="3">Young leaves</tissue>
    </source>
</reference>
<dbReference type="Pfam" id="PF24626">
    <property type="entry name" value="SH3_Tf2-1"/>
    <property type="match status" value="1"/>
</dbReference>
<evidence type="ECO:0000313" key="4">
    <source>
        <dbReference type="Proteomes" id="UP000236291"/>
    </source>
</evidence>
<name>A0A2K3JWP8_TRIPR</name>
<dbReference type="AlphaFoldDB" id="A0A2K3JWP8"/>
<comment type="caution">
    <text evidence="3">The sequence shown here is derived from an EMBL/GenBank/DDBJ whole genome shotgun (WGS) entry which is preliminary data.</text>
</comment>